<reference evidence="1 2" key="1">
    <citation type="submission" date="2022-11" db="EMBL/GenBank/DDBJ databases">
        <title>Minimal conservation of predation-associated metabolite biosynthetic gene clusters underscores biosynthetic potential of Myxococcota including descriptions for ten novel species: Archangium lansinium sp. nov., Myxococcus landrumus sp. nov., Nannocystis bai.</title>
        <authorList>
            <person name="Ahearne A."/>
            <person name="Stevens C."/>
            <person name="Dowd S."/>
        </authorList>
    </citation>
    <scope>NUCLEOTIDE SEQUENCE [LARGE SCALE GENOMIC DNA]</scope>
    <source>
        <strain evidence="1 2">NCELM</strain>
    </source>
</reference>
<evidence type="ECO:0000313" key="1">
    <source>
        <dbReference type="EMBL" id="MDC0669262.1"/>
    </source>
</evidence>
<evidence type="ECO:0008006" key="3">
    <source>
        <dbReference type="Google" id="ProtNLM"/>
    </source>
</evidence>
<dbReference type="Proteomes" id="UP001217838">
    <property type="component" value="Unassembled WGS sequence"/>
</dbReference>
<organism evidence="1 2">
    <name type="scientific">Nannocystis radixulma</name>
    <dbReference type="NCBI Taxonomy" id="2995305"/>
    <lineage>
        <taxon>Bacteria</taxon>
        <taxon>Pseudomonadati</taxon>
        <taxon>Myxococcota</taxon>
        <taxon>Polyangia</taxon>
        <taxon>Nannocystales</taxon>
        <taxon>Nannocystaceae</taxon>
        <taxon>Nannocystis</taxon>
    </lineage>
</organism>
<accession>A0ABT5B845</accession>
<dbReference type="Gene3D" id="1.10.10.10">
    <property type="entry name" value="Winged helix-like DNA-binding domain superfamily/Winged helix DNA-binding domain"/>
    <property type="match status" value="1"/>
</dbReference>
<gene>
    <name evidence="1" type="ORF">POL58_16030</name>
</gene>
<dbReference type="EMBL" id="JAQNDN010000007">
    <property type="protein sequence ID" value="MDC0669262.1"/>
    <property type="molecule type" value="Genomic_DNA"/>
</dbReference>
<dbReference type="RefSeq" id="WP_271999014.1">
    <property type="nucleotide sequence ID" value="NZ_JAQNDN010000007.1"/>
</dbReference>
<sequence length="91" mass="10406">MAQRSSDLSHPPLGLDPENHLLQREALTRVLLELKRHRFGRAFLTRAMDERPWQELADDLGVEPNTLTKAWTRLVERLRRADDAKGGGNHG</sequence>
<protein>
    <recommendedName>
        <fullName evidence="3">RNA polymerase sigma factor 70 region 4 type 2 domain-containing protein</fullName>
    </recommendedName>
</protein>
<proteinExistence type="predicted"/>
<evidence type="ECO:0000313" key="2">
    <source>
        <dbReference type="Proteomes" id="UP001217838"/>
    </source>
</evidence>
<comment type="caution">
    <text evidence="1">The sequence shown here is derived from an EMBL/GenBank/DDBJ whole genome shotgun (WGS) entry which is preliminary data.</text>
</comment>
<keyword evidence="2" id="KW-1185">Reference proteome</keyword>
<dbReference type="InterPro" id="IPR036388">
    <property type="entry name" value="WH-like_DNA-bd_sf"/>
</dbReference>
<name>A0ABT5B845_9BACT</name>